<keyword evidence="8" id="KW-0274">FAD</keyword>
<dbReference type="InterPro" id="IPR017927">
    <property type="entry name" value="FAD-bd_FR_type"/>
</dbReference>
<dbReference type="Pfam" id="PF04060">
    <property type="entry name" value="FeS"/>
    <property type="match status" value="1"/>
</dbReference>
<sequence length="535" mass="58820">MAPVSLLPESAPFSDEQRAWLDGFLSGWLGIQDQGGGLSVMDAIPHVEEEEVEEEDHPWHDPAIEMEERLEMAKDRPVERQLMAAMAQLDCGSCGYDCQRYAEAIVNGEEKSLKLCSPGGSATAKKLKELVSLNVGSVGAANGKSSATNGNGTATNGNGKAAEQGYSRTNPFPAKIAAIRNLNGTESAKRTSHVEIDLSGSGITYEVGDSLGVYPTNCSELVTEIINELRATGDESVSVDGKSVSLVEALTDHYCLTEITEELLTAMISKGGNLSEAKLLEHYIDDDEDISGWDVLDLLRQFSSAKLTAEELVYSLSPMKPRLYSISSSLKAHPNQVHLTVGRVGWEFRNRIRKGVASTMFSDRMAIGSTVRVFVHRSHGFTVPEDPHAKMIMVGPGTGIAPFRAFLQERQARKASGENWLFFGDQKASCDFLYRDELESLRESGLLGQLDVAFSRDQQEKVYVQDRMRERGAELWKWLNSGAHFFVCGDAKRMAVDVDRTLKEIACEHGGLSEADATAFLSRLAKEKRYCRDVY</sequence>
<dbReference type="Gene3D" id="2.40.30.10">
    <property type="entry name" value="Translation factors"/>
    <property type="match status" value="1"/>
</dbReference>
<evidence type="ECO:0000256" key="6">
    <source>
        <dbReference type="ARBA" id="ARBA00022643"/>
    </source>
</evidence>
<evidence type="ECO:0000259" key="17">
    <source>
        <dbReference type="PROSITE" id="PS51656"/>
    </source>
</evidence>
<feature type="region of interest" description="Disordered" evidence="15">
    <location>
        <begin position="144"/>
        <end position="164"/>
    </location>
</feature>
<dbReference type="FunFam" id="3.40.50.80:FF:000001">
    <property type="entry name" value="NADPH--cytochrome P450 reductase 1"/>
    <property type="match status" value="1"/>
</dbReference>
<evidence type="ECO:0000256" key="7">
    <source>
        <dbReference type="ARBA" id="ARBA00022723"/>
    </source>
</evidence>
<feature type="domain" description="FAD-binding FR-type" evidence="16">
    <location>
        <begin position="169"/>
        <end position="384"/>
    </location>
</feature>
<evidence type="ECO:0000256" key="4">
    <source>
        <dbReference type="ARBA" id="ARBA00022485"/>
    </source>
</evidence>
<dbReference type="Gene3D" id="1.20.990.10">
    <property type="entry name" value="NADPH-cytochrome p450 Reductase, Chain A, domain 3"/>
    <property type="match status" value="1"/>
</dbReference>
<comment type="caution">
    <text evidence="18">The sequence shown here is derived from an EMBL/GenBank/DDBJ whole genome shotgun (WGS) entry which is preliminary data.</text>
</comment>
<evidence type="ECO:0000256" key="1">
    <source>
        <dbReference type="ARBA" id="ARBA00001917"/>
    </source>
</evidence>
<dbReference type="Pfam" id="PF00175">
    <property type="entry name" value="NAD_binding_1"/>
    <property type="match status" value="1"/>
</dbReference>
<accession>A0A5C5W6Z8</accession>
<dbReference type="SUPFAM" id="SSF63380">
    <property type="entry name" value="Riboflavin synthase domain-like"/>
    <property type="match status" value="1"/>
</dbReference>
<dbReference type="InterPro" id="IPR039261">
    <property type="entry name" value="FNR_nucleotide-bd"/>
</dbReference>
<evidence type="ECO:0000256" key="11">
    <source>
        <dbReference type="ARBA" id="ARBA00023004"/>
    </source>
</evidence>
<keyword evidence="9" id="KW-0521">NADP</keyword>
<dbReference type="InterPro" id="IPR003097">
    <property type="entry name" value="CysJ-like_FAD-binding"/>
</dbReference>
<dbReference type="PANTHER" id="PTHR19384:SF128">
    <property type="entry name" value="NADPH OXIDOREDUCTASE A"/>
    <property type="match status" value="1"/>
</dbReference>
<dbReference type="EC" id="1.8.1.2" evidence="3"/>
<dbReference type="Pfam" id="PF00667">
    <property type="entry name" value="FAD_binding_1"/>
    <property type="match status" value="1"/>
</dbReference>
<evidence type="ECO:0000313" key="18">
    <source>
        <dbReference type="EMBL" id="TWT46384.1"/>
    </source>
</evidence>
<dbReference type="InterPro" id="IPR001433">
    <property type="entry name" value="OxRdtase_FAD/NAD-bd"/>
</dbReference>
<dbReference type="GO" id="GO:0005829">
    <property type="term" value="C:cytosol"/>
    <property type="evidence" value="ECO:0007669"/>
    <property type="project" value="TreeGrafter"/>
</dbReference>
<keyword evidence="11" id="KW-0408">Iron</keyword>
<evidence type="ECO:0000256" key="15">
    <source>
        <dbReference type="SAM" id="MobiDB-lite"/>
    </source>
</evidence>
<evidence type="ECO:0000256" key="5">
    <source>
        <dbReference type="ARBA" id="ARBA00022630"/>
    </source>
</evidence>
<evidence type="ECO:0000256" key="10">
    <source>
        <dbReference type="ARBA" id="ARBA00023002"/>
    </source>
</evidence>
<dbReference type="InterPro" id="IPR023173">
    <property type="entry name" value="NADPH_Cyt_P450_Rdtase_alpha"/>
</dbReference>
<dbReference type="PROSITE" id="PS51656">
    <property type="entry name" value="4FE4S"/>
    <property type="match status" value="1"/>
</dbReference>
<evidence type="ECO:0000256" key="9">
    <source>
        <dbReference type="ARBA" id="ARBA00022857"/>
    </source>
</evidence>
<dbReference type="GO" id="GO:0050660">
    <property type="term" value="F:flavin adenine dinucleotide binding"/>
    <property type="evidence" value="ECO:0007669"/>
    <property type="project" value="TreeGrafter"/>
</dbReference>
<dbReference type="InterPro" id="IPR001709">
    <property type="entry name" value="Flavoprot_Pyr_Nucl_cyt_Rdtase"/>
</dbReference>
<dbReference type="GO" id="GO:0004783">
    <property type="term" value="F:sulfite reductase (NADPH) activity"/>
    <property type="evidence" value="ECO:0007669"/>
    <property type="project" value="UniProtKB-EC"/>
</dbReference>
<reference evidence="18 19" key="1">
    <citation type="submission" date="2019-02" db="EMBL/GenBank/DDBJ databases">
        <title>Deep-cultivation of Planctomycetes and their phenomic and genomic characterization uncovers novel biology.</title>
        <authorList>
            <person name="Wiegand S."/>
            <person name="Jogler M."/>
            <person name="Boedeker C."/>
            <person name="Pinto D."/>
            <person name="Vollmers J."/>
            <person name="Rivas-Marin E."/>
            <person name="Kohn T."/>
            <person name="Peeters S.H."/>
            <person name="Heuer A."/>
            <person name="Rast P."/>
            <person name="Oberbeckmann S."/>
            <person name="Bunk B."/>
            <person name="Jeske O."/>
            <person name="Meyerdierks A."/>
            <person name="Storesund J.E."/>
            <person name="Kallscheuer N."/>
            <person name="Luecker S."/>
            <person name="Lage O.M."/>
            <person name="Pohl T."/>
            <person name="Merkel B.J."/>
            <person name="Hornburger P."/>
            <person name="Mueller R.-W."/>
            <person name="Bruemmer F."/>
            <person name="Labrenz M."/>
            <person name="Spormann A.M."/>
            <person name="Op Den Camp H."/>
            <person name="Overmann J."/>
            <person name="Amann R."/>
            <person name="Jetten M.S.M."/>
            <person name="Mascher T."/>
            <person name="Medema M.H."/>
            <person name="Devos D.P."/>
            <person name="Kaster A.-K."/>
            <person name="Ovreas L."/>
            <person name="Rohde M."/>
            <person name="Galperin M.Y."/>
            <person name="Jogler C."/>
        </authorList>
    </citation>
    <scope>NUCLEOTIDE SEQUENCE [LARGE SCALE GENOMIC DNA]</scope>
    <source>
        <strain evidence="18 19">KOR42</strain>
    </source>
</reference>
<feature type="domain" description="4Fe-4S" evidence="17">
    <location>
        <begin position="73"/>
        <end position="133"/>
    </location>
</feature>
<dbReference type="Gene3D" id="3.40.50.80">
    <property type="entry name" value="Nucleotide-binding domain of ferredoxin-NADP reductase (FNR) module"/>
    <property type="match status" value="1"/>
</dbReference>
<dbReference type="PRINTS" id="PR00371">
    <property type="entry name" value="FPNCR"/>
</dbReference>
<organism evidence="18 19">
    <name type="scientific">Thalassoglobus neptunius</name>
    <dbReference type="NCBI Taxonomy" id="1938619"/>
    <lineage>
        <taxon>Bacteria</taxon>
        <taxon>Pseudomonadati</taxon>
        <taxon>Planctomycetota</taxon>
        <taxon>Planctomycetia</taxon>
        <taxon>Planctomycetales</taxon>
        <taxon>Planctomycetaceae</taxon>
        <taxon>Thalassoglobus</taxon>
    </lineage>
</organism>
<dbReference type="NCBIfam" id="NF004859">
    <property type="entry name" value="PRK06214.1"/>
    <property type="match status" value="1"/>
</dbReference>
<dbReference type="Proteomes" id="UP000317243">
    <property type="component" value="Unassembled WGS sequence"/>
</dbReference>
<dbReference type="InterPro" id="IPR007202">
    <property type="entry name" value="4Fe-4S_dom"/>
</dbReference>
<keyword evidence="5" id="KW-0285">Flavoprotein</keyword>
<evidence type="ECO:0000313" key="19">
    <source>
        <dbReference type="Proteomes" id="UP000317243"/>
    </source>
</evidence>
<dbReference type="Gene3D" id="1.10.15.40">
    <property type="entry name" value="Electron transport complex subunit B, putative Fe-S cluster"/>
    <property type="match status" value="1"/>
</dbReference>
<dbReference type="PROSITE" id="PS51384">
    <property type="entry name" value="FAD_FR"/>
    <property type="match status" value="1"/>
</dbReference>
<keyword evidence="19" id="KW-1185">Reference proteome</keyword>
<proteinExistence type="predicted"/>
<gene>
    <name evidence="18" type="primary">cysJ</name>
    <name evidence="18" type="ORF">KOR42_43610</name>
</gene>
<evidence type="ECO:0000259" key="16">
    <source>
        <dbReference type="PROSITE" id="PS51384"/>
    </source>
</evidence>
<keyword evidence="13" id="KW-0028">Amino-acid biosynthesis</keyword>
<keyword evidence="12" id="KW-0411">Iron-sulfur</keyword>
<dbReference type="GO" id="GO:0019344">
    <property type="term" value="P:cysteine biosynthetic process"/>
    <property type="evidence" value="ECO:0007669"/>
    <property type="project" value="UniProtKB-KW"/>
</dbReference>
<dbReference type="GO" id="GO:0010181">
    <property type="term" value="F:FMN binding"/>
    <property type="evidence" value="ECO:0007669"/>
    <property type="project" value="TreeGrafter"/>
</dbReference>
<comment type="cofactor">
    <cofactor evidence="2">
        <name>FAD</name>
        <dbReference type="ChEBI" id="CHEBI:57692"/>
    </cofactor>
</comment>
<evidence type="ECO:0000256" key="14">
    <source>
        <dbReference type="ARBA" id="ARBA00052219"/>
    </source>
</evidence>
<comment type="catalytic activity">
    <reaction evidence="14">
        <text>hydrogen sulfide + 3 NADP(+) + 3 H2O = sulfite + 3 NADPH + 4 H(+)</text>
        <dbReference type="Rhea" id="RHEA:13801"/>
        <dbReference type="ChEBI" id="CHEBI:15377"/>
        <dbReference type="ChEBI" id="CHEBI:15378"/>
        <dbReference type="ChEBI" id="CHEBI:17359"/>
        <dbReference type="ChEBI" id="CHEBI:29919"/>
        <dbReference type="ChEBI" id="CHEBI:57783"/>
        <dbReference type="ChEBI" id="CHEBI:58349"/>
        <dbReference type="EC" id="1.8.1.2"/>
    </reaction>
</comment>
<keyword evidence="7" id="KW-0479">Metal-binding</keyword>
<evidence type="ECO:0000256" key="8">
    <source>
        <dbReference type="ARBA" id="ARBA00022827"/>
    </source>
</evidence>
<evidence type="ECO:0000256" key="13">
    <source>
        <dbReference type="ARBA" id="ARBA00023192"/>
    </source>
</evidence>
<name>A0A5C5W6Z8_9PLAN</name>
<keyword evidence="13" id="KW-0198">Cysteine biosynthesis</keyword>
<keyword evidence="4" id="KW-0004">4Fe-4S</keyword>
<dbReference type="PANTHER" id="PTHR19384">
    <property type="entry name" value="NITRIC OXIDE SYNTHASE-RELATED"/>
    <property type="match status" value="1"/>
</dbReference>
<keyword evidence="6" id="KW-0288">FMN</keyword>
<dbReference type="GO" id="GO:0051539">
    <property type="term" value="F:4 iron, 4 sulfur cluster binding"/>
    <property type="evidence" value="ECO:0007669"/>
    <property type="project" value="UniProtKB-KW"/>
</dbReference>
<keyword evidence="10 18" id="KW-0560">Oxidoreductase</keyword>
<protein>
    <recommendedName>
        <fullName evidence="3">assimilatory sulfite reductase (NADPH)</fullName>
        <ecNumber evidence="3">1.8.1.2</ecNumber>
    </recommendedName>
</protein>
<dbReference type="InterPro" id="IPR017938">
    <property type="entry name" value="Riboflavin_synthase-like_b-brl"/>
</dbReference>
<evidence type="ECO:0000256" key="12">
    <source>
        <dbReference type="ARBA" id="ARBA00023014"/>
    </source>
</evidence>
<comment type="cofactor">
    <cofactor evidence="1">
        <name>FMN</name>
        <dbReference type="ChEBI" id="CHEBI:58210"/>
    </cofactor>
</comment>
<dbReference type="CDD" id="cd06199">
    <property type="entry name" value="SiR"/>
    <property type="match status" value="1"/>
</dbReference>
<evidence type="ECO:0000256" key="2">
    <source>
        <dbReference type="ARBA" id="ARBA00001974"/>
    </source>
</evidence>
<dbReference type="AlphaFoldDB" id="A0A5C5W6Z8"/>
<evidence type="ECO:0000256" key="3">
    <source>
        <dbReference type="ARBA" id="ARBA00012604"/>
    </source>
</evidence>
<dbReference type="GO" id="GO:0046872">
    <property type="term" value="F:metal ion binding"/>
    <property type="evidence" value="ECO:0007669"/>
    <property type="project" value="UniProtKB-KW"/>
</dbReference>
<feature type="compositionally biased region" description="Low complexity" evidence="15">
    <location>
        <begin position="147"/>
        <end position="162"/>
    </location>
</feature>
<dbReference type="SUPFAM" id="SSF52343">
    <property type="entry name" value="Ferredoxin reductase-like, C-terminal NADP-linked domain"/>
    <property type="match status" value="1"/>
</dbReference>
<dbReference type="EMBL" id="SIHI01000028">
    <property type="protein sequence ID" value="TWT46384.1"/>
    <property type="molecule type" value="Genomic_DNA"/>
</dbReference>